<dbReference type="Proteomes" id="UP000292052">
    <property type="component" value="Unassembled WGS sequence"/>
</dbReference>
<evidence type="ECO:0000313" key="2">
    <source>
        <dbReference type="Proteomes" id="UP000292052"/>
    </source>
</evidence>
<evidence type="ECO:0000313" key="1">
    <source>
        <dbReference type="EMBL" id="RZB45748.1"/>
    </source>
</evidence>
<keyword evidence="2" id="KW-1185">Reference proteome</keyword>
<reference evidence="1 2" key="1">
    <citation type="submission" date="2017-03" db="EMBL/GenBank/DDBJ databases">
        <title>Genome of the blue death feigning beetle - Asbolus verrucosus.</title>
        <authorList>
            <person name="Rider S.D."/>
        </authorList>
    </citation>
    <scope>NUCLEOTIDE SEQUENCE [LARGE SCALE GENOMIC DNA]</scope>
    <source>
        <strain evidence="1">Butters</strain>
        <tissue evidence="1">Head and leg muscle</tissue>
    </source>
</reference>
<protein>
    <submittedName>
        <fullName evidence="1">Uncharacterized protein</fullName>
    </submittedName>
</protein>
<organism evidence="1 2">
    <name type="scientific">Asbolus verrucosus</name>
    <name type="common">Desert ironclad beetle</name>
    <dbReference type="NCBI Taxonomy" id="1661398"/>
    <lineage>
        <taxon>Eukaryota</taxon>
        <taxon>Metazoa</taxon>
        <taxon>Ecdysozoa</taxon>
        <taxon>Arthropoda</taxon>
        <taxon>Hexapoda</taxon>
        <taxon>Insecta</taxon>
        <taxon>Pterygota</taxon>
        <taxon>Neoptera</taxon>
        <taxon>Endopterygota</taxon>
        <taxon>Coleoptera</taxon>
        <taxon>Polyphaga</taxon>
        <taxon>Cucujiformia</taxon>
        <taxon>Tenebrionidae</taxon>
        <taxon>Pimeliinae</taxon>
        <taxon>Asbolus</taxon>
    </lineage>
</organism>
<dbReference type="EMBL" id="QDEB01111560">
    <property type="protein sequence ID" value="RZB45748.1"/>
    <property type="molecule type" value="Genomic_DNA"/>
</dbReference>
<gene>
    <name evidence="1" type="ORF">BDFB_002521</name>
</gene>
<name>A0A482VDU1_ASBVE</name>
<proteinExistence type="predicted"/>
<comment type="caution">
    <text evidence="1">The sequence shown here is derived from an EMBL/GenBank/DDBJ whole genome shotgun (WGS) entry which is preliminary data.</text>
</comment>
<accession>A0A482VDU1</accession>
<sequence length="10" mass="1111">MLFTELPGTC</sequence>